<evidence type="ECO:0000259" key="2">
    <source>
        <dbReference type="Pfam" id="PF02517"/>
    </source>
</evidence>
<feature type="transmembrane region" description="Helical" evidence="1">
    <location>
        <begin position="144"/>
        <end position="160"/>
    </location>
</feature>
<dbReference type="GO" id="GO:0080120">
    <property type="term" value="P:CAAX-box protein maturation"/>
    <property type="evidence" value="ECO:0007669"/>
    <property type="project" value="UniProtKB-ARBA"/>
</dbReference>
<dbReference type="RefSeq" id="WP_147665615.1">
    <property type="nucleotide sequence ID" value="NZ_VDUW01000001.1"/>
</dbReference>
<feature type="transmembrane region" description="Helical" evidence="1">
    <location>
        <begin position="114"/>
        <end position="137"/>
    </location>
</feature>
<feature type="transmembrane region" description="Helical" evidence="1">
    <location>
        <begin position="55"/>
        <end position="78"/>
    </location>
</feature>
<comment type="caution">
    <text evidence="3">The sequence shown here is derived from an EMBL/GenBank/DDBJ whole genome shotgun (WGS) entry which is preliminary data.</text>
</comment>
<proteinExistence type="predicted"/>
<dbReference type="GO" id="GO:0008237">
    <property type="term" value="F:metallopeptidase activity"/>
    <property type="evidence" value="ECO:0007669"/>
    <property type="project" value="UniProtKB-KW"/>
</dbReference>
<sequence>MKQSELLKQLTDQEVKKSLLLSQTFILLIAFGLSFILFQYFSDWLTLFYWDVNEIFIYGVIPGFIIVLVDIFLMLFLPKKWLDDGGINERIFKVLSLGEIFLYTWFIAIAEELLFRGVLQTVFGFFSASVIFILVHFRYLNKPVLLISVIVTSFLLGFLYEATGNLYTVIVTHFIVDFLLGMIIHFKR</sequence>
<dbReference type="GO" id="GO:0006508">
    <property type="term" value="P:proteolysis"/>
    <property type="evidence" value="ECO:0007669"/>
    <property type="project" value="UniProtKB-KW"/>
</dbReference>
<dbReference type="AlphaFoldDB" id="A0A5C8P325"/>
<reference evidence="3 4" key="1">
    <citation type="submission" date="2019-06" db="EMBL/GenBank/DDBJ databases">
        <title>Cerasibacillus sp. nov., isolated from maize field.</title>
        <authorList>
            <person name="Lin S.-Y."/>
            <person name="Tsai C.-F."/>
            <person name="Young C.-C."/>
        </authorList>
    </citation>
    <scope>NUCLEOTIDE SEQUENCE [LARGE SCALE GENOMIC DNA]</scope>
    <source>
        <strain evidence="3 4">CC-CFT480</strain>
    </source>
</reference>
<dbReference type="GO" id="GO:0004175">
    <property type="term" value="F:endopeptidase activity"/>
    <property type="evidence" value="ECO:0007669"/>
    <property type="project" value="UniProtKB-ARBA"/>
</dbReference>
<keyword evidence="3" id="KW-0645">Protease</keyword>
<gene>
    <name evidence="3" type="ORF">FHP05_02325</name>
</gene>
<keyword evidence="1" id="KW-0472">Membrane</keyword>
<evidence type="ECO:0000256" key="1">
    <source>
        <dbReference type="SAM" id="Phobius"/>
    </source>
</evidence>
<accession>A0A5C8P325</accession>
<feature type="transmembrane region" description="Helical" evidence="1">
    <location>
        <begin position="166"/>
        <end position="186"/>
    </location>
</feature>
<dbReference type="Proteomes" id="UP000321574">
    <property type="component" value="Unassembled WGS sequence"/>
</dbReference>
<evidence type="ECO:0000313" key="4">
    <source>
        <dbReference type="Proteomes" id="UP000321574"/>
    </source>
</evidence>
<dbReference type="OrthoDB" id="1523022at2"/>
<keyword evidence="3" id="KW-0482">Metalloprotease</keyword>
<dbReference type="InterPro" id="IPR003675">
    <property type="entry name" value="Rce1/LyrA-like_dom"/>
</dbReference>
<keyword evidence="4" id="KW-1185">Reference proteome</keyword>
<dbReference type="EMBL" id="VDUW01000001">
    <property type="protein sequence ID" value="TXL67878.1"/>
    <property type="molecule type" value="Genomic_DNA"/>
</dbReference>
<feature type="transmembrane region" description="Helical" evidence="1">
    <location>
        <begin position="90"/>
        <end position="108"/>
    </location>
</feature>
<feature type="transmembrane region" description="Helical" evidence="1">
    <location>
        <begin position="20"/>
        <end position="40"/>
    </location>
</feature>
<name>A0A5C8P325_9BACI</name>
<evidence type="ECO:0000313" key="3">
    <source>
        <dbReference type="EMBL" id="TXL67878.1"/>
    </source>
</evidence>
<protein>
    <submittedName>
        <fullName evidence="3">CPBP family intramembrane metalloprotease</fullName>
    </submittedName>
</protein>
<dbReference type="Pfam" id="PF02517">
    <property type="entry name" value="Rce1-like"/>
    <property type="match status" value="1"/>
</dbReference>
<keyword evidence="1" id="KW-0812">Transmembrane</keyword>
<organism evidence="3 4">
    <name type="scientific">Cerasibacillus terrae</name>
    <dbReference type="NCBI Taxonomy" id="2498845"/>
    <lineage>
        <taxon>Bacteria</taxon>
        <taxon>Bacillati</taxon>
        <taxon>Bacillota</taxon>
        <taxon>Bacilli</taxon>
        <taxon>Bacillales</taxon>
        <taxon>Bacillaceae</taxon>
        <taxon>Cerasibacillus</taxon>
    </lineage>
</organism>
<keyword evidence="3" id="KW-0378">Hydrolase</keyword>
<feature type="domain" description="CAAX prenyl protease 2/Lysostaphin resistance protein A-like" evidence="2">
    <location>
        <begin position="97"/>
        <end position="179"/>
    </location>
</feature>
<keyword evidence="1" id="KW-1133">Transmembrane helix</keyword>